<accession>A0A816JT03</accession>
<gene>
    <name evidence="1" type="ORF">DARMORV10_C02P22940.1</name>
</gene>
<dbReference type="AlphaFoldDB" id="A0A816JT03"/>
<feature type="non-terminal residue" evidence="1">
    <location>
        <position position="57"/>
    </location>
</feature>
<sequence length="57" mass="6423">MEESRTEKPRPSSVDCLFMKPRPLTASSIPTKLTSISYSLRKIMSRVGRVGKIRVEA</sequence>
<organism evidence="1">
    <name type="scientific">Brassica napus</name>
    <name type="common">Rape</name>
    <dbReference type="NCBI Taxonomy" id="3708"/>
    <lineage>
        <taxon>Eukaryota</taxon>
        <taxon>Viridiplantae</taxon>
        <taxon>Streptophyta</taxon>
        <taxon>Embryophyta</taxon>
        <taxon>Tracheophyta</taxon>
        <taxon>Spermatophyta</taxon>
        <taxon>Magnoliopsida</taxon>
        <taxon>eudicotyledons</taxon>
        <taxon>Gunneridae</taxon>
        <taxon>Pentapetalae</taxon>
        <taxon>rosids</taxon>
        <taxon>malvids</taxon>
        <taxon>Brassicales</taxon>
        <taxon>Brassicaceae</taxon>
        <taxon>Brassiceae</taxon>
        <taxon>Brassica</taxon>
    </lineage>
</organism>
<reference evidence="1" key="1">
    <citation type="submission" date="2021-01" db="EMBL/GenBank/DDBJ databases">
        <authorList>
            <consortium name="Genoscope - CEA"/>
            <person name="William W."/>
        </authorList>
    </citation>
    <scope>NUCLEOTIDE SEQUENCE</scope>
</reference>
<protein>
    <submittedName>
        <fullName evidence="1">(rape) hypothetical protein</fullName>
    </submittedName>
</protein>
<evidence type="ECO:0000313" key="1">
    <source>
        <dbReference type="EMBL" id="CAF1902661.1"/>
    </source>
</evidence>
<proteinExistence type="predicted"/>
<dbReference type="EMBL" id="HG994366">
    <property type="protein sequence ID" value="CAF1902661.1"/>
    <property type="molecule type" value="Genomic_DNA"/>
</dbReference>
<name>A0A816JT03_BRANA</name>
<dbReference type="Proteomes" id="UP001295469">
    <property type="component" value="Chromosome C02"/>
</dbReference>